<protein>
    <submittedName>
        <fullName evidence="1">Uncharacterized protein</fullName>
    </submittedName>
</protein>
<proteinExistence type="predicted"/>
<reference evidence="1" key="1">
    <citation type="submission" date="2021-02" db="EMBL/GenBank/DDBJ databases">
        <authorList>
            <person name="Nowell W R."/>
        </authorList>
    </citation>
    <scope>NUCLEOTIDE SEQUENCE</scope>
</reference>
<name>A0A820H4T0_9BILA</name>
<gene>
    <name evidence="1" type="ORF">KXQ929_LOCUS44943</name>
</gene>
<comment type="caution">
    <text evidence="1">The sequence shown here is derived from an EMBL/GenBank/DDBJ whole genome shotgun (WGS) entry which is preliminary data.</text>
</comment>
<evidence type="ECO:0000313" key="1">
    <source>
        <dbReference type="EMBL" id="CAF4290193.1"/>
    </source>
</evidence>
<organism evidence="1 2">
    <name type="scientific">Adineta steineri</name>
    <dbReference type="NCBI Taxonomy" id="433720"/>
    <lineage>
        <taxon>Eukaryota</taxon>
        <taxon>Metazoa</taxon>
        <taxon>Spiralia</taxon>
        <taxon>Gnathifera</taxon>
        <taxon>Rotifera</taxon>
        <taxon>Eurotatoria</taxon>
        <taxon>Bdelloidea</taxon>
        <taxon>Adinetida</taxon>
        <taxon>Adinetidae</taxon>
        <taxon>Adineta</taxon>
    </lineage>
</organism>
<dbReference type="EMBL" id="CAJOBB010013419">
    <property type="protein sequence ID" value="CAF4290193.1"/>
    <property type="molecule type" value="Genomic_DNA"/>
</dbReference>
<feature type="non-terminal residue" evidence="1">
    <location>
        <position position="1"/>
    </location>
</feature>
<sequence length="38" mass="4174">KLILTLFILSHQIINPMIVDPTNNSNSIRIPFVPASGV</sequence>
<evidence type="ECO:0000313" key="2">
    <source>
        <dbReference type="Proteomes" id="UP000663868"/>
    </source>
</evidence>
<accession>A0A820H4T0</accession>
<dbReference type="Proteomes" id="UP000663868">
    <property type="component" value="Unassembled WGS sequence"/>
</dbReference>
<dbReference type="AlphaFoldDB" id="A0A820H4T0"/>